<accession>A0A699J005</accession>
<name>A0A699J005_TANCI</name>
<comment type="caution">
    <text evidence="1">The sequence shown here is derived from an EMBL/GenBank/DDBJ whole genome shotgun (WGS) entry which is preliminary data.</text>
</comment>
<organism evidence="1">
    <name type="scientific">Tanacetum cinerariifolium</name>
    <name type="common">Dalmatian daisy</name>
    <name type="synonym">Chrysanthemum cinerariifolium</name>
    <dbReference type="NCBI Taxonomy" id="118510"/>
    <lineage>
        <taxon>Eukaryota</taxon>
        <taxon>Viridiplantae</taxon>
        <taxon>Streptophyta</taxon>
        <taxon>Embryophyta</taxon>
        <taxon>Tracheophyta</taxon>
        <taxon>Spermatophyta</taxon>
        <taxon>Magnoliopsida</taxon>
        <taxon>eudicotyledons</taxon>
        <taxon>Gunneridae</taxon>
        <taxon>Pentapetalae</taxon>
        <taxon>asterids</taxon>
        <taxon>campanulids</taxon>
        <taxon>Asterales</taxon>
        <taxon>Asteraceae</taxon>
        <taxon>Asteroideae</taxon>
        <taxon>Anthemideae</taxon>
        <taxon>Anthemidinae</taxon>
        <taxon>Tanacetum</taxon>
    </lineage>
</organism>
<reference evidence="1" key="1">
    <citation type="journal article" date="2019" name="Sci. Rep.">
        <title>Draft genome of Tanacetum cinerariifolium, the natural source of mosquito coil.</title>
        <authorList>
            <person name="Yamashiro T."/>
            <person name="Shiraishi A."/>
            <person name="Satake H."/>
            <person name="Nakayama K."/>
        </authorList>
    </citation>
    <scope>NUCLEOTIDE SEQUENCE</scope>
</reference>
<proteinExistence type="predicted"/>
<sequence>MQEVILFYNGLDVPTRQIMDSKGAIPSKIVADAKVAIQEMAEFSQKWHNGTSSRSRSTETSDGLAVIQDKDEGKSHAGTLVDIIVFIEKFSIMTGFTIIDDDDVTKGIVLGMPFCKKYLSCQMIMKKFTHGDECERIEDERE</sequence>
<gene>
    <name evidence="1" type="ORF">Tci_572517</name>
</gene>
<dbReference type="AlphaFoldDB" id="A0A699J005"/>
<evidence type="ECO:0000313" key="1">
    <source>
        <dbReference type="EMBL" id="GFA00545.1"/>
    </source>
</evidence>
<protein>
    <submittedName>
        <fullName evidence="1">Uncharacterized protein</fullName>
    </submittedName>
</protein>
<feature type="non-terminal residue" evidence="1">
    <location>
        <position position="142"/>
    </location>
</feature>
<dbReference type="EMBL" id="BKCJ010354508">
    <property type="protein sequence ID" value="GFA00545.1"/>
    <property type="molecule type" value="Genomic_DNA"/>
</dbReference>